<dbReference type="GO" id="GO:0030686">
    <property type="term" value="C:90S preribosome"/>
    <property type="evidence" value="ECO:0007669"/>
    <property type="project" value="TreeGrafter"/>
</dbReference>
<feature type="region of interest" description="Disordered" evidence="3">
    <location>
        <begin position="235"/>
        <end position="270"/>
    </location>
</feature>
<dbReference type="InterPro" id="IPR018034">
    <property type="entry name" value="Kri1"/>
</dbReference>
<dbReference type="PANTHER" id="PTHR14490">
    <property type="entry name" value="ZINC FINGER, ZZ TYPE"/>
    <property type="match status" value="1"/>
</dbReference>
<feature type="region of interest" description="Disordered" evidence="3">
    <location>
        <begin position="45"/>
        <end position="67"/>
    </location>
</feature>
<evidence type="ECO:0000313" key="5">
    <source>
        <dbReference type="EMBL" id="CDW34658.1"/>
    </source>
</evidence>
<reference evidence="5" key="1">
    <citation type="submission" date="2014-05" db="EMBL/GenBank/DDBJ databases">
        <authorList>
            <person name="Chronopoulou M."/>
        </authorList>
    </citation>
    <scope>NUCLEOTIDE SEQUENCE</scope>
    <source>
        <tissue evidence="5">Whole organism</tissue>
    </source>
</reference>
<feature type="domain" description="Kri1-like C-terminal" evidence="4">
    <location>
        <begin position="484"/>
        <end position="571"/>
    </location>
</feature>
<feature type="region of interest" description="Disordered" evidence="3">
    <location>
        <begin position="293"/>
        <end position="323"/>
    </location>
</feature>
<dbReference type="EMBL" id="HACA01017297">
    <property type="protein sequence ID" value="CDW34658.1"/>
    <property type="molecule type" value="Transcribed_RNA"/>
</dbReference>
<accession>A0A0K2U8U0</accession>
<feature type="compositionally biased region" description="Basic and acidic residues" evidence="3">
    <location>
        <begin position="417"/>
        <end position="427"/>
    </location>
</feature>
<feature type="compositionally biased region" description="Acidic residues" evidence="3">
    <location>
        <begin position="239"/>
        <end position="253"/>
    </location>
</feature>
<feature type="compositionally biased region" description="Polar residues" evidence="3">
    <location>
        <begin position="626"/>
        <end position="655"/>
    </location>
</feature>
<dbReference type="Pfam" id="PF12936">
    <property type="entry name" value="Kri1_C"/>
    <property type="match status" value="1"/>
</dbReference>
<dbReference type="Pfam" id="PF05178">
    <property type="entry name" value="Kri1"/>
    <property type="match status" value="1"/>
</dbReference>
<protein>
    <recommendedName>
        <fullName evidence="2">Protein KRI1 homolog</fullName>
    </recommendedName>
</protein>
<feature type="region of interest" description="Disordered" evidence="3">
    <location>
        <begin position="152"/>
        <end position="206"/>
    </location>
</feature>
<feature type="region of interest" description="Disordered" evidence="3">
    <location>
        <begin position="92"/>
        <end position="113"/>
    </location>
</feature>
<dbReference type="AlphaFoldDB" id="A0A0K2U8U0"/>
<organism evidence="5">
    <name type="scientific">Lepeophtheirus salmonis</name>
    <name type="common">Salmon louse</name>
    <name type="synonym">Caligus salmonis</name>
    <dbReference type="NCBI Taxonomy" id="72036"/>
    <lineage>
        <taxon>Eukaryota</taxon>
        <taxon>Metazoa</taxon>
        <taxon>Ecdysozoa</taxon>
        <taxon>Arthropoda</taxon>
        <taxon>Crustacea</taxon>
        <taxon>Multicrustacea</taxon>
        <taxon>Hexanauplia</taxon>
        <taxon>Copepoda</taxon>
        <taxon>Siphonostomatoida</taxon>
        <taxon>Caligidae</taxon>
        <taxon>Lepeophtheirus</taxon>
    </lineage>
</organism>
<feature type="compositionally biased region" description="Basic and acidic residues" evidence="3">
    <location>
        <begin position="173"/>
        <end position="199"/>
    </location>
</feature>
<dbReference type="GO" id="GO:0000447">
    <property type="term" value="P:endonucleolytic cleavage in ITS1 to separate SSU-rRNA from 5.8S rRNA and LSU-rRNA from tricistronic rRNA transcript (SSU-rRNA, 5.8S rRNA, LSU-rRNA)"/>
    <property type="evidence" value="ECO:0007669"/>
    <property type="project" value="TreeGrafter"/>
</dbReference>
<dbReference type="OrthoDB" id="10252032at2759"/>
<feature type="region of interest" description="Disordered" evidence="3">
    <location>
        <begin position="1"/>
        <end position="27"/>
    </location>
</feature>
<evidence type="ECO:0000256" key="3">
    <source>
        <dbReference type="SAM" id="MobiDB-lite"/>
    </source>
</evidence>
<evidence type="ECO:0000259" key="4">
    <source>
        <dbReference type="Pfam" id="PF12936"/>
    </source>
</evidence>
<feature type="compositionally biased region" description="Basic residues" evidence="3">
    <location>
        <begin position="592"/>
        <end position="602"/>
    </location>
</feature>
<dbReference type="GO" id="GO:0005730">
    <property type="term" value="C:nucleolus"/>
    <property type="evidence" value="ECO:0007669"/>
    <property type="project" value="TreeGrafter"/>
</dbReference>
<proteinExistence type="inferred from homology"/>
<feature type="region of interest" description="Disordered" evidence="3">
    <location>
        <begin position="583"/>
        <end position="663"/>
    </location>
</feature>
<feature type="compositionally biased region" description="Basic and acidic residues" evidence="3">
    <location>
        <begin position="254"/>
        <end position="270"/>
    </location>
</feature>
<comment type="similarity">
    <text evidence="1">Belongs to the KRI1 family.</text>
</comment>
<feature type="compositionally biased region" description="Acidic residues" evidence="3">
    <location>
        <begin position="156"/>
        <end position="168"/>
    </location>
</feature>
<name>A0A0K2U8U0_LEPSM</name>
<evidence type="ECO:0000256" key="1">
    <source>
        <dbReference type="ARBA" id="ARBA00007473"/>
    </source>
</evidence>
<feature type="compositionally biased region" description="Basic and acidic residues" evidence="3">
    <location>
        <begin position="603"/>
        <end position="618"/>
    </location>
</feature>
<dbReference type="PANTHER" id="PTHR14490:SF5">
    <property type="entry name" value="PROTEIN KRI1 HOMOLOG"/>
    <property type="match status" value="1"/>
</dbReference>
<feature type="region of interest" description="Disordered" evidence="3">
    <location>
        <begin position="417"/>
        <end position="437"/>
    </location>
</feature>
<dbReference type="InterPro" id="IPR024626">
    <property type="entry name" value="Kri1-like_C"/>
</dbReference>
<evidence type="ECO:0000256" key="2">
    <source>
        <dbReference type="ARBA" id="ARBA00017294"/>
    </source>
</evidence>
<sequence>MSVTKKTKLELSDSSGEETDIKVNSSYAESYNRFREKELLQTLKDRYKGVDQDESSSSSSSEEEDYPEFDNAFFKTLSLLKEKNSKIYDGQTDFFPRMKSKPKPKSKTEKKLTLRDLERNVMTKNEGKFEEIPNVSEKGYYEELDEIKESFKGIDDDIEEEDNEDEDLLQAKTKTDHEVKKEEDEYKSWLMDQKNEKESPSNAQELKGLKEFWSRRDLDSNEKFLRDYILKEKYKDQGGDEDSEEEEVEEDIDDRIHDSDDNLSEDEKTVEKMEEFETKFNFRFEEPDPDFIKRYPRTIEDSMRKKDESRKRKRETTKLKKEMEKTKKLEELKQLKSLKRAEILEKIKKIQNVAGTEDVNFEEEDLEEDFDPESYDKRMKEIFKNYDDNVVDEEKPVFPDIGDSDIENDLEVENWDDWKPSQEHDVQNNDEEGDSMTVNEEKDDKYTFQKEVLSTLGRRKGKRKSKFAEIIEKKKPIFDSKMNKTFENYLNEYYKLDCEDIIGDLPCRFKYRNVQKNAFGLEVEEILSAPDRELNAWCSLKKTCQYRDERDEKADVVSYENKRSNIQLKEKILPSLFVSNSEENLEAERMKKSQKSKRNRKNLSKEKNQVDMEKKTTDSQEESNTDVKQNKSTVIQNNSIATTSSKAQGLNTETSKNNRKRKRNKNFTKQATSGAKNININAEIQMSDQRLEAYGLAPGKFKRKIRQKKFNKD</sequence>